<evidence type="ECO:0000313" key="4">
    <source>
        <dbReference type="EMBL" id="GGP28203.1"/>
    </source>
</evidence>
<dbReference type="InterPro" id="IPR001789">
    <property type="entry name" value="Sig_transdc_resp-reg_receiver"/>
</dbReference>
<dbReference type="PANTHER" id="PTHR45228:SF5">
    <property type="entry name" value="CYCLIC DI-GMP PHOSPHODIESTERASE VC_1348-RELATED"/>
    <property type="match status" value="1"/>
</dbReference>
<dbReference type="PROSITE" id="PS51832">
    <property type="entry name" value="HD_GYP"/>
    <property type="match status" value="1"/>
</dbReference>
<reference evidence="5" key="1">
    <citation type="journal article" date="2019" name="Int. J. Syst. Evol. Microbiol.">
        <title>The Global Catalogue of Microorganisms (GCM) 10K type strain sequencing project: providing services to taxonomists for standard genome sequencing and annotation.</title>
        <authorList>
            <consortium name="The Broad Institute Genomics Platform"/>
            <consortium name="The Broad Institute Genome Sequencing Center for Infectious Disease"/>
            <person name="Wu L."/>
            <person name="Ma J."/>
        </authorList>
    </citation>
    <scope>NUCLEOTIDE SEQUENCE [LARGE SCALE GENOMIC DNA]</scope>
    <source>
        <strain evidence="5">CGMCC 1.8860</strain>
    </source>
</reference>
<dbReference type="CDD" id="cd00077">
    <property type="entry name" value="HDc"/>
    <property type="match status" value="1"/>
</dbReference>
<evidence type="ECO:0000313" key="5">
    <source>
        <dbReference type="Proteomes" id="UP000621859"/>
    </source>
</evidence>
<sequence>MTDEHGKAVILVVDDTPDVLHLTTQLLKPRFRIKTATTGEKGLEIAAREPVPDLILLDIMMPGIDGYDTCLQLKAQDATRDIPVIFFSAQTGQIDEVRCFEVGAVDFIPKPISPDILQARVNAQLALKTVTDLLRDQNAHLEHEVARRTAEMVAIQDVTITAMASLAETRDSETGNHILRTQSYVKALAESLRQHPRFAAMLTDHYIDLLFKSAPLHDIGKIGIPDFILLKPGKLTVEEFEVMKTHTTLGHDALANAERLLGRPVEFFLLAKEVALSHQEKWDGSGYPQALVGDAIPLSARLMAVADVYDALISRRVYKAPMSHQAATEIIVAGAGQHFDPDIVAAFITLQDEFRAIAARYADHESDIEQKVASLARFKQT</sequence>
<dbReference type="Pfam" id="PF00072">
    <property type="entry name" value="Response_reg"/>
    <property type="match status" value="1"/>
</dbReference>
<keyword evidence="5" id="KW-1185">Reference proteome</keyword>
<evidence type="ECO:0000259" key="3">
    <source>
        <dbReference type="PROSITE" id="PS51832"/>
    </source>
</evidence>
<dbReference type="Pfam" id="PF13487">
    <property type="entry name" value="HD_5"/>
    <property type="match status" value="1"/>
</dbReference>
<comment type="caution">
    <text evidence="4">The sequence shown here is derived from an EMBL/GenBank/DDBJ whole genome shotgun (WGS) entry which is preliminary data.</text>
</comment>
<dbReference type="Proteomes" id="UP000621859">
    <property type="component" value="Unassembled WGS sequence"/>
</dbReference>
<evidence type="ECO:0000256" key="1">
    <source>
        <dbReference type="PROSITE-ProRule" id="PRU00169"/>
    </source>
</evidence>
<dbReference type="EMBL" id="BMLY01000011">
    <property type="protein sequence ID" value="GGP28203.1"/>
    <property type="molecule type" value="Genomic_DNA"/>
</dbReference>
<dbReference type="RefSeq" id="WP_188698459.1">
    <property type="nucleotide sequence ID" value="NZ_BMLY01000011.1"/>
</dbReference>
<dbReference type="PANTHER" id="PTHR45228">
    <property type="entry name" value="CYCLIC DI-GMP PHOSPHODIESTERASE TM_0186-RELATED"/>
    <property type="match status" value="1"/>
</dbReference>
<dbReference type="PROSITE" id="PS50110">
    <property type="entry name" value="RESPONSE_REGULATORY"/>
    <property type="match status" value="1"/>
</dbReference>
<accession>A0ABQ2PSC9</accession>
<name>A0ABQ2PSC9_9NEIS</name>
<feature type="modified residue" description="4-aspartylphosphate" evidence="1">
    <location>
        <position position="58"/>
    </location>
</feature>
<feature type="domain" description="HD-GYP" evidence="3">
    <location>
        <begin position="152"/>
        <end position="363"/>
    </location>
</feature>
<gene>
    <name evidence="4" type="ORF">GCM10010971_40220</name>
</gene>
<dbReference type="InterPro" id="IPR011006">
    <property type="entry name" value="CheY-like_superfamily"/>
</dbReference>
<protein>
    <submittedName>
        <fullName evidence="4">Two-component system response regulator</fullName>
    </submittedName>
</protein>
<dbReference type="SUPFAM" id="SSF52172">
    <property type="entry name" value="CheY-like"/>
    <property type="match status" value="1"/>
</dbReference>
<evidence type="ECO:0000259" key="2">
    <source>
        <dbReference type="PROSITE" id="PS50110"/>
    </source>
</evidence>
<dbReference type="Gene3D" id="1.10.3210.10">
    <property type="entry name" value="Hypothetical protein af1432"/>
    <property type="match status" value="1"/>
</dbReference>
<dbReference type="InterPro" id="IPR037522">
    <property type="entry name" value="HD_GYP_dom"/>
</dbReference>
<dbReference type="Gene3D" id="3.40.50.2300">
    <property type="match status" value="1"/>
</dbReference>
<dbReference type="SUPFAM" id="SSF109604">
    <property type="entry name" value="HD-domain/PDEase-like"/>
    <property type="match status" value="1"/>
</dbReference>
<feature type="domain" description="Response regulatory" evidence="2">
    <location>
        <begin position="9"/>
        <end position="125"/>
    </location>
</feature>
<keyword evidence="1" id="KW-0597">Phosphoprotein</keyword>
<dbReference type="SMART" id="SM00448">
    <property type="entry name" value="REC"/>
    <property type="match status" value="1"/>
</dbReference>
<organism evidence="4 5">
    <name type="scientific">Silvimonas amylolytica</name>
    <dbReference type="NCBI Taxonomy" id="449663"/>
    <lineage>
        <taxon>Bacteria</taxon>
        <taxon>Pseudomonadati</taxon>
        <taxon>Pseudomonadota</taxon>
        <taxon>Betaproteobacteria</taxon>
        <taxon>Neisseriales</taxon>
        <taxon>Chitinibacteraceae</taxon>
        <taxon>Silvimonas</taxon>
    </lineage>
</organism>
<dbReference type="InterPro" id="IPR003607">
    <property type="entry name" value="HD/PDEase_dom"/>
</dbReference>
<dbReference type="InterPro" id="IPR052020">
    <property type="entry name" value="Cyclic_di-GMP/3'3'-cGAMP_PDE"/>
</dbReference>
<proteinExistence type="predicted"/>
<dbReference type="SMART" id="SM00471">
    <property type="entry name" value="HDc"/>
    <property type="match status" value="1"/>
</dbReference>